<organism evidence="2 3">
    <name type="scientific">Adiantum capillus-veneris</name>
    <name type="common">Maidenhair fern</name>
    <dbReference type="NCBI Taxonomy" id="13818"/>
    <lineage>
        <taxon>Eukaryota</taxon>
        <taxon>Viridiplantae</taxon>
        <taxon>Streptophyta</taxon>
        <taxon>Embryophyta</taxon>
        <taxon>Tracheophyta</taxon>
        <taxon>Polypodiopsida</taxon>
        <taxon>Polypodiidae</taxon>
        <taxon>Polypodiales</taxon>
        <taxon>Pteridineae</taxon>
        <taxon>Pteridaceae</taxon>
        <taxon>Vittarioideae</taxon>
        <taxon>Adiantum</taxon>
    </lineage>
</organism>
<keyword evidence="3" id="KW-1185">Reference proteome</keyword>
<dbReference type="EMBL" id="JABFUD020000008">
    <property type="protein sequence ID" value="KAI5076968.1"/>
    <property type="molecule type" value="Genomic_DNA"/>
</dbReference>
<dbReference type="OrthoDB" id="2005802at2759"/>
<keyword evidence="1" id="KW-0812">Transmembrane</keyword>
<accession>A0A9D4V0D6</accession>
<protein>
    <submittedName>
        <fullName evidence="2">Uncharacterized protein</fullName>
    </submittedName>
</protein>
<comment type="caution">
    <text evidence="2">The sequence shown here is derived from an EMBL/GenBank/DDBJ whole genome shotgun (WGS) entry which is preliminary data.</text>
</comment>
<sequence>HPSQRFREKERECVCVYSSSDFSLQMCSTPPWAALMGMGVVPHLLLASTLMVVVAQAEQQRPAASFESYDVFQEATSTVQGSADQSKQLEPMSAEFAVCKATVGSTCANSRLHCPTACVQGFYGGGSGRGYGGGLCLLLRLPQWLQSCLPHQLSSQ</sequence>
<feature type="transmembrane region" description="Helical" evidence="1">
    <location>
        <begin position="32"/>
        <end position="55"/>
    </location>
</feature>
<keyword evidence="1" id="KW-1133">Transmembrane helix</keyword>
<evidence type="ECO:0000313" key="2">
    <source>
        <dbReference type="EMBL" id="KAI5076968.1"/>
    </source>
</evidence>
<evidence type="ECO:0000256" key="1">
    <source>
        <dbReference type="SAM" id="Phobius"/>
    </source>
</evidence>
<evidence type="ECO:0000313" key="3">
    <source>
        <dbReference type="Proteomes" id="UP000886520"/>
    </source>
</evidence>
<keyword evidence="1" id="KW-0472">Membrane</keyword>
<gene>
    <name evidence="2" type="ORF">GOP47_0009033</name>
</gene>
<reference evidence="2" key="1">
    <citation type="submission" date="2021-01" db="EMBL/GenBank/DDBJ databases">
        <title>Adiantum capillus-veneris genome.</title>
        <authorList>
            <person name="Fang Y."/>
            <person name="Liao Q."/>
        </authorList>
    </citation>
    <scope>NUCLEOTIDE SEQUENCE</scope>
    <source>
        <strain evidence="2">H3</strain>
        <tissue evidence="2">Leaf</tissue>
    </source>
</reference>
<dbReference type="AlphaFoldDB" id="A0A9D4V0D6"/>
<feature type="non-terminal residue" evidence="2">
    <location>
        <position position="1"/>
    </location>
</feature>
<proteinExistence type="predicted"/>
<dbReference type="Proteomes" id="UP000886520">
    <property type="component" value="Chromosome 8"/>
</dbReference>
<name>A0A9D4V0D6_ADICA</name>